<evidence type="ECO:0000313" key="2">
    <source>
        <dbReference type="Proteomes" id="UP000254877"/>
    </source>
</evidence>
<proteinExistence type="predicted"/>
<dbReference type="AlphaFoldDB" id="A0A376LPR7"/>
<reference evidence="1 2" key="1">
    <citation type="submission" date="2018-06" db="EMBL/GenBank/DDBJ databases">
        <authorList>
            <consortium name="Pathogen Informatics"/>
            <person name="Doyle S."/>
        </authorList>
    </citation>
    <scope>NUCLEOTIDE SEQUENCE [LARGE SCALE GENOMIC DNA]</scope>
    <source>
        <strain evidence="1 2">NCTC7928</strain>
    </source>
</reference>
<name>A0A376LPR7_ECOLX</name>
<evidence type="ECO:0000313" key="1">
    <source>
        <dbReference type="EMBL" id="STF46246.1"/>
    </source>
</evidence>
<gene>
    <name evidence="1" type="ORF">NCTC7928_07048</name>
</gene>
<sequence length="78" mass="8629">MQSLQMKLLLLIMWNRAESLLSLFLQPLMLRGAAIALAADGVKLFVAPSEQAAPDPIIAYCQEDVTLEAEDFIRVRVA</sequence>
<protein>
    <submittedName>
        <fullName evidence="1">Uncharacterized protein</fullName>
    </submittedName>
</protein>
<organism evidence="1 2">
    <name type="scientific">Escherichia coli</name>
    <dbReference type="NCBI Taxonomy" id="562"/>
    <lineage>
        <taxon>Bacteria</taxon>
        <taxon>Pseudomonadati</taxon>
        <taxon>Pseudomonadota</taxon>
        <taxon>Gammaproteobacteria</taxon>
        <taxon>Enterobacterales</taxon>
        <taxon>Enterobacteriaceae</taxon>
        <taxon>Escherichia</taxon>
    </lineage>
</organism>
<accession>A0A376LPR7</accession>
<dbReference type="EMBL" id="UGAB01000002">
    <property type="protein sequence ID" value="STF46246.1"/>
    <property type="molecule type" value="Genomic_DNA"/>
</dbReference>
<dbReference type="Proteomes" id="UP000254877">
    <property type="component" value="Unassembled WGS sequence"/>
</dbReference>